<name>A0ABW6HXA8_9FLAO</name>
<sequence length="262" mass="30830">MKYLKITFIGIVLFGCINNTFGQNNRKNTSNRIGWYNYFGTFKVSDKVGIHTEYQWRRNNYITDWQQSLLRVGVNYNVNPRVLFRAGYAWIETFPYGEYAINGFGRDFTEHRIFEMVQLSHKEGIIDFSHRFMLEQRFVGRYSNANLANEDEFPLLNRFRYMFRLQVPLKGKEIKDKTPYVALYDEILIGLGENVNANIFDQNRLGILLGYRFNKSVRIEGGYLNQTLQFGRQINGQDVFQNNNGLIINANFTIDLTKQTKE</sequence>
<evidence type="ECO:0000313" key="2">
    <source>
        <dbReference type="Proteomes" id="UP001600109"/>
    </source>
</evidence>
<dbReference type="EMBL" id="JBHZPZ010000012">
    <property type="protein sequence ID" value="MFE3868579.1"/>
    <property type="molecule type" value="Genomic_DNA"/>
</dbReference>
<reference evidence="1 2" key="1">
    <citation type="submission" date="2024-06" db="EMBL/GenBank/DDBJ databases">
        <title>Flavobacterium spp. isolated from glacier.</title>
        <authorList>
            <person name="Han D."/>
        </authorList>
    </citation>
    <scope>NUCLEOTIDE SEQUENCE [LARGE SCALE GENOMIC DNA]</scope>
    <source>
        <strain evidence="1 2">LS2P90</strain>
    </source>
</reference>
<dbReference type="Proteomes" id="UP001600109">
    <property type="component" value="Unassembled WGS sequence"/>
</dbReference>
<organism evidence="1 2">
    <name type="scientific">Flavobacterium xylosi</name>
    <dbReference type="NCBI Taxonomy" id="3230415"/>
    <lineage>
        <taxon>Bacteria</taxon>
        <taxon>Pseudomonadati</taxon>
        <taxon>Bacteroidota</taxon>
        <taxon>Flavobacteriia</taxon>
        <taxon>Flavobacteriales</taxon>
        <taxon>Flavobacteriaceae</taxon>
        <taxon>Flavobacterium</taxon>
    </lineage>
</organism>
<accession>A0ABW6HXA8</accession>
<proteinExistence type="predicted"/>
<protein>
    <submittedName>
        <fullName evidence="1">DUF2490 domain-containing protein</fullName>
    </submittedName>
</protein>
<evidence type="ECO:0000313" key="1">
    <source>
        <dbReference type="EMBL" id="MFE3868579.1"/>
    </source>
</evidence>
<dbReference type="PROSITE" id="PS51257">
    <property type="entry name" value="PROKAR_LIPOPROTEIN"/>
    <property type="match status" value="1"/>
</dbReference>
<comment type="caution">
    <text evidence="1">The sequence shown here is derived from an EMBL/GenBank/DDBJ whole genome shotgun (WGS) entry which is preliminary data.</text>
</comment>
<keyword evidence="2" id="KW-1185">Reference proteome</keyword>
<dbReference type="Pfam" id="PF10677">
    <property type="entry name" value="DUF2490"/>
    <property type="match status" value="1"/>
</dbReference>
<dbReference type="RefSeq" id="WP_379855199.1">
    <property type="nucleotide sequence ID" value="NZ_JBHZPZ010000012.1"/>
</dbReference>
<dbReference type="InterPro" id="IPR019619">
    <property type="entry name" value="DUF2490"/>
</dbReference>
<gene>
    <name evidence="1" type="ORF">ACFX5E_10910</name>
</gene>